<reference evidence="1" key="1">
    <citation type="submission" date="2023-04" db="EMBL/GenBank/DDBJ databases">
        <title>Ambrosiozyma monospora NBRC 10751.</title>
        <authorList>
            <person name="Ichikawa N."/>
            <person name="Sato H."/>
            <person name="Tonouchi N."/>
        </authorList>
    </citation>
    <scope>NUCLEOTIDE SEQUENCE</scope>
    <source>
        <strain evidence="1">NBRC 10751</strain>
    </source>
</reference>
<dbReference type="Proteomes" id="UP001165064">
    <property type="component" value="Unassembled WGS sequence"/>
</dbReference>
<accession>A0ACB5TC03</accession>
<protein>
    <submittedName>
        <fullName evidence="1">Unnamed protein product</fullName>
    </submittedName>
</protein>
<evidence type="ECO:0000313" key="2">
    <source>
        <dbReference type="Proteomes" id="UP001165064"/>
    </source>
</evidence>
<evidence type="ECO:0000313" key="1">
    <source>
        <dbReference type="EMBL" id="GME85053.1"/>
    </source>
</evidence>
<proteinExistence type="predicted"/>
<comment type="caution">
    <text evidence="1">The sequence shown here is derived from an EMBL/GenBank/DDBJ whole genome shotgun (WGS) entry which is preliminary data.</text>
</comment>
<dbReference type="EMBL" id="BSXS01006070">
    <property type="protein sequence ID" value="GME85053.1"/>
    <property type="molecule type" value="Genomic_DNA"/>
</dbReference>
<sequence>MKFTISPFSRRVVQQLPFDVQCIIIKFMLINYFSPISHHRFFNHRRPMIELPLLFGFDGLLDSIIVSAIQEMGSFAVTDLKDPCFDQFAKFVVSKSIKVKLLIGPIDQFWCPLPREISKFMVEPSDSGNVSHSMNLSDNVLEMLKSPFTKVVGAIDRFHPGLVNNYLKFVTSLEGPPSSIAHLKGDLKISRLSRLNHIKLLINRHESDLNGLSVVLGELRLLKDSS</sequence>
<gene>
    <name evidence="1" type="ORF">Amon02_000732700</name>
</gene>
<name>A0ACB5TC03_AMBMO</name>
<organism evidence="1 2">
    <name type="scientific">Ambrosiozyma monospora</name>
    <name type="common">Yeast</name>
    <name type="synonym">Endomycopsis monosporus</name>
    <dbReference type="NCBI Taxonomy" id="43982"/>
    <lineage>
        <taxon>Eukaryota</taxon>
        <taxon>Fungi</taxon>
        <taxon>Dikarya</taxon>
        <taxon>Ascomycota</taxon>
        <taxon>Saccharomycotina</taxon>
        <taxon>Pichiomycetes</taxon>
        <taxon>Pichiales</taxon>
        <taxon>Pichiaceae</taxon>
        <taxon>Ambrosiozyma</taxon>
    </lineage>
</organism>
<keyword evidence="2" id="KW-1185">Reference proteome</keyword>